<evidence type="ECO:0008006" key="4">
    <source>
        <dbReference type="Google" id="ProtNLM"/>
    </source>
</evidence>
<dbReference type="EMBL" id="AP023361">
    <property type="protein sequence ID" value="BCJ90140.1"/>
    <property type="molecule type" value="Genomic_DNA"/>
</dbReference>
<sequence length="147" mass="16049">MIRIAAVLAFSLATGAAFAADTPYSPEARGTTVVDDGVRLPLCNSRGVFGSIAAAFHDKESEYWDSDLRLESFDEPIEVGYRPWGTEFFARRFCVVRAQVSDGVVREVHYAIIHKAGTLGIAHRVEWCVNGLDRNLAFAPGCKMAGP</sequence>
<name>A0A6S6QT79_9HYPH</name>
<dbReference type="RefSeq" id="WP_222876792.1">
    <property type="nucleotide sequence ID" value="NZ_AP023361.1"/>
</dbReference>
<dbReference type="Proteomes" id="UP000515317">
    <property type="component" value="Chromosome"/>
</dbReference>
<keyword evidence="3" id="KW-1185">Reference proteome</keyword>
<feature type="signal peptide" evidence="1">
    <location>
        <begin position="1"/>
        <end position="19"/>
    </location>
</feature>
<protein>
    <recommendedName>
        <fullName evidence="4">DUF3757 domain-containing protein</fullName>
    </recommendedName>
</protein>
<organism evidence="2 3">
    <name type="scientific">Terrihabitans soli</name>
    <dbReference type="NCBI Taxonomy" id="708113"/>
    <lineage>
        <taxon>Bacteria</taxon>
        <taxon>Pseudomonadati</taxon>
        <taxon>Pseudomonadota</taxon>
        <taxon>Alphaproteobacteria</taxon>
        <taxon>Hyphomicrobiales</taxon>
        <taxon>Terrihabitans</taxon>
    </lineage>
</organism>
<dbReference type="KEGG" id="tso:IZ6_08750"/>
<evidence type="ECO:0000313" key="3">
    <source>
        <dbReference type="Proteomes" id="UP000515317"/>
    </source>
</evidence>
<gene>
    <name evidence="2" type="ORF">IZ6_08750</name>
</gene>
<accession>A0A6S6QT79</accession>
<feature type="chain" id="PRO_5028178472" description="DUF3757 domain-containing protein" evidence="1">
    <location>
        <begin position="20"/>
        <end position="147"/>
    </location>
</feature>
<proteinExistence type="predicted"/>
<evidence type="ECO:0000313" key="2">
    <source>
        <dbReference type="EMBL" id="BCJ90140.1"/>
    </source>
</evidence>
<keyword evidence="1" id="KW-0732">Signal</keyword>
<reference evidence="2 3" key="1">
    <citation type="submission" date="2020-08" db="EMBL/GenBank/DDBJ databases">
        <title>Genome sequence of Rhizobiales bacterium strain IZ6.</title>
        <authorList>
            <person name="Nakai R."/>
            <person name="Naganuma T."/>
        </authorList>
    </citation>
    <scope>NUCLEOTIDE SEQUENCE [LARGE SCALE GENOMIC DNA]</scope>
    <source>
        <strain evidence="2 3">IZ6</strain>
    </source>
</reference>
<dbReference type="AlphaFoldDB" id="A0A6S6QT79"/>
<evidence type="ECO:0000256" key="1">
    <source>
        <dbReference type="SAM" id="SignalP"/>
    </source>
</evidence>